<evidence type="ECO:0000256" key="1">
    <source>
        <dbReference type="ARBA" id="ARBA00023125"/>
    </source>
</evidence>
<dbReference type="HAMAP" id="MF_00984">
    <property type="entry name" value="SSB"/>
    <property type="match status" value="1"/>
</dbReference>
<dbReference type="CDD" id="cd04496">
    <property type="entry name" value="SSB_OBF"/>
    <property type="match status" value="1"/>
</dbReference>
<dbReference type="GO" id="GO:0006260">
    <property type="term" value="P:DNA replication"/>
    <property type="evidence" value="ECO:0007669"/>
    <property type="project" value="InterPro"/>
</dbReference>
<dbReference type="InterPro" id="IPR000424">
    <property type="entry name" value="Primosome_PriB/ssb"/>
</dbReference>
<feature type="region of interest" description="Disordered" evidence="4">
    <location>
        <begin position="116"/>
        <end position="154"/>
    </location>
</feature>
<dbReference type="PANTHER" id="PTHR10302:SF27">
    <property type="entry name" value="SINGLE-STRANDED DNA-BINDING PROTEIN"/>
    <property type="match status" value="1"/>
</dbReference>
<dbReference type="GO" id="GO:0009295">
    <property type="term" value="C:nucleoid"/>
    <property type="evidence" value="ECO:0007669"/>
    <property type="project" value="TreeGrafter"/>
</dbReference>
<comment type="caution">
    <text evidence="2">Lacks conserved residue(s) required for the propagation of feature annotation.</text>
</comment>
<dbReference type="PANTHER" id="PTHR10302">
    <property type="entry name" value="SINGLE-STRANDED DNA-BINDING PROTEIN"/>
    <property type="match status" value="1"/>
</dbReference>
<dbReference type="EMBL" id="QEKV01000003">
    <property type="protein sequence ID" value="PVY94888.1"/>
    <property type="molecule type" value="Genomic_DNA"/>
</dbReference>
<dbReference type="Pfam" id="PF00436">
    <property type="entry name" value="SSB"/>
    <property type="match status" value="1"/>
</dbReference>
<proteinExistence type="inferred from homology"/>
<dbReference type="InterPro" id="IPR012340">
    <property type="entry name" value="NA-bd_OB-fold"/>
</dbReference>
<dbReference type="RefSeq" id="WP_034546577.1">
    <property type="nucleotide sequence ID" value="NZ_CAUPJO010000001.1"/>
</dbReference>
<sequence length="154" mass="17343">MNNVVLIGRLTRDPELRYLPNTNTANCTFTIAVDKGLSKDKKQEYEQKGWATADFINIAVWGKMAEVVNNFVGKGNLIAINGRLSVRNYEDKQGNKRTWTEVVASNVDFIEWKDRDQNHSSGSTGFNAPADDGFDGGYDDFKGFEPRNDENIPF</sequence>
<evidence type="ECO:0000256" key="2">
    <source>
        <dbReference type="HAMAP-Rule" id="MF_00984"/>
    </source>
</evidence>
<feature type="compositionally biased region" description="Basic and acidic residues" evidence="4">
    <location>
        <begin position="139"/>
        <end position="154"/>
    </location>
</feature>
<dbReference type="SUPFAM" id="SSF50249">
    <property type="entry name" value="Nucleic acid-binding proteins"/>
    <property type="match status" value="1"/>
</dbReference>
<evidence type="ECO:0000313" key="6">
    <source>
        <dbReference type="Proteomes" id="UP000245793"/>
    </source>
</evidence>
<evidence type="ECO:0000313" key="5">
    <source>
        <dbReference type="EMBL" id="PVY94888.1"/>
    </source>
</evidence>
<dbReference type="PROSITE" id="PS50935">
    <property type="entry name" value="SSB"/>
    <property type="match status" value="1"/>
</dbReference>
<gene>
    <name evidence="5" type="ORF">C7381_103127</name>
</gene>
<reference evidence="5 6" key="1">
    <citation type="submission" date="2018-04" db="EMBL/GenBank/DDBJ databases">
        <title>Genomic Encyclopedia of Type Strains, Phase IV (KMG-IV): sequencing the most valuable type-strain genomes for metagenomic binning, comparative biology and taxonomic classification.</title>
        <authorList>
            <person name="Goeker M."/>
        </authorList>
    </citation>
    <scope>NUCLEOTIDE SEQUENCE [LARGE SCALE GENOMIC DNA]</scope>
    <source>
        <strain evidence="5 6">DSM 20705</strain>
    </source>
</reference>
<name>A0A2U1E4K8_9FIRM</name>
<dbReference type="NCBIfam" id="TIGR00621">
    <property type="entry name" value="ssb"/>
    <property type="match status" value="1"/>
</dbReference>
<comment type="subunit">
    <text evidence="2">Homotetramer.</text>
</comment>
<accession>A0A2U1E4K8</accession>
<dbReference type="Gene3D" id="2.40.50.140">
    <property type="entry name" value="Nucleic acid-binding proteins"/>
    <property type="match status" value="1"/>
</dbReference>
<keyword evidence="6" id="KW-1185">Reference proteome</keyword>
<evidence type="ECO:0000256" key="3">
    <source>
        <dbReference type="RuleBase" id="RU000524"/>
    </source>
</evidence>
<dbReference type="Proteomes" id="UP000245793">
    <property type="component" value="Unassembled WGS sequence"/>
</dbReference>
<dbReference type="AlphaFoldDB" id="A0A2U1E4K8"/>
<dbReference type="InterPro" id="IPR011344">
    <property type="entry name" value="ssDNA-bd"/>
</dbReference>
<organism evidence="5 6">
    <name type="scientific">Ezakiella coagulans</name>
    <dbReference type="NCBI Taxonomy" id="46507"/>
    <lineage>
        <taxon>Bacteria</taxon>
        <taxon>Bacillati</taxon>
        <taxon>Bacillota</taxon>
        <taxon>Tissierellia</taxon>
        <taxon>Ezakiella</taxon>
    </lineage>
</organism>
<evidence type="ECO:0000256" key="4">
    <source>
        <dbReference type="SAM" id="MobiDB-lite"/>
    </source>
</evidence>
<comment type="caution">
    <text evidence="5">The sequence shown here is derived from an EMBL/GenBank/DDBJ whole genome shotgun (WGS) entry which is preliminary data.</text>
</comment>
<protein>
    <recommendedName>
        <fullName evidence="2 3">Single-stranded DNA-binding protein</fullName>
        <shortName evidence="2">SSB</shortName>
    </recommendedName>
</protein>
<dbReference type="GO" id="GO:0003697">
    <property type="term" value="F:single-stranded DNA binding"/>
    <property type="evidence" value="ECO:0007669"/>
    <property type="project" value="UniProtKB-UniRule"/>
</dbReference>
<keyword evidence="1 2" id="KW-0238">DNA-binding</keyword>